<organism evidence="1 2">
    <name type="scientific">Bauhinia variegata</name>
    <name type="common">Purple orchid tree</name>
    <name type="synonym">Phanera variegata</name>
    <dbReference type="NCBI Taxonomy" id="167791"/>
    <lineage>
        <taxon>Eukaryota</taxon>
        <taxon>Viridiplantae</taxon>
        <taxon>Streptophyta</taxon>
        <taxon>Embryophyta</taxon>
        <taxon>Tracheophyta</taxon>
        <taxon>Spermatophyta</taxon>
        <taxon>Magnoliopsida</taxon>
        <taxon>eudicotyledons</taxon>
        <taxon>Gunneridae</taxon>
        <taxon>Pentapetalae</taxon>
        <taxon>rosids</taxon>
        <taxon>fabids</taxon>
        <taxon>Fabales</taxon>
        <taxon>Fabaceae</taxon>
        <taxon>Cercidoideae</taxon>
        <taxon>Cercideae</taxon>
        <taxon>Bauhiniinae</taxon>
        <taxon>Bauhinia</taxon>
    </lineage>
</organism>
<comment type="caution">
    <text evidence="1">The sequence shown here is derived from an EMBL/GenBank/DDBJ whole genome shotgun (WGS) entry which is preliminary data.</text>
</comment>
<proteinExistence type="predicted"/>
<protein>
    <submittedName>
        <fullName evidence="1">Uncharacterized protein</fullName>
    </submittedName>
</protein>
<accession>A0ACB9MIJ7</accession>
<dbReference type="EMBL" id="CM039434">
    <property type="protein sequence ID" value="KAI4322936.1"/>
    <property type="molecule type" value="Genomic_DNA"/>
</dbReference>
<gene>
    <name evidence="1" type="ORF">L6164_022584</name>
</gene>
<evidence type="ECO:0000313" key="1">
    <source>
        <dbReference type="EMBL" id="KAI4322936.1"/>
    </source>
</evidence>
<sequence>MSMDSILLVLFSLFICFSFTSVSSNDSEISYKDHCTSFVPISTPKGLGTFGFHHLFPLGRIENGYYTGGDRIVGGESSWQQNSFNLRTWNILDTADAELFKVQGSLTILNSFPFYYVRNNNTYGGRSYYGGQRRPLMDIKVDGFWSESSGKLCMVGTGTGYSKAGNLLHLGVVFRLYNVFNSSNIVTLINGSLESLSSENDVNYFEPITVYMLPRWNYEYSLDTVKAKDECSVGSDVEEGLPTKSFGFCSTQILRAMRGLRLEYSSDCNSTKNCTPFKGIPGHLPSYMSLKQLECDASKHRMRVQVRFLNTSYDRFYRAFNPKTMLMGEGWWNEGKNRLCVVACLFNTESLPNAHVVDCSVRLSLKIPSTWTIKETSTIVGKIWSNKTVNDSGYFGRILFRNEEYRTVGKPGIKYQYSQLEKVRKLCPRHKPLKNKGKMFPDAFSNNMKFDMSVRNSNRPVGWGNSVPLSVDDQFYERNMPSLLYSNSSLTVPYVNISSGGLFNISYQIGISPSYNSTAISENSLFAMSSNPTKAVKITAEGIYDSGTGSLCMVGCRNFHLNNRTHIAQPQSVDCEILIKFQFPPLYTNDRSFIQGSIESMRDKSDPLFFTRLDLSSAAFYTEAAARTVWRIDMEIVMVLISTTLACVFLILQIFHVRRNPSVLPLSSVFMLLILTLGHMIPLVLNFEALFSQHHNRNAVLGNVGWLEVNEIAVRLIKMVAFLLQFRLLQLTCSARKADESQKGLWIAEMKSLYATLPLYAAGFLMVLLLKWNKNVYGTRVVHSSLWEDLKSYGGLVLDGFLLPQIVLNMFSNLRDNALSYSFYFGTTFVRLLPHAYDLYRAHNYFHPDKGSYYYADPSADFYSTAWDIVIPFVGTLFAVIIYLQQWLGGQCILPRRFKGSQVYEKVPAVAEAETDKPDI</sequence>
<keyword evidence="2" id="KW-1185">Reference proteome</keyword>
<dbReference type="Proteomes" id="UP000828941">
    <property type="component" value="Chromosome 9"/>
</dbReference>
<name>A0ACB9MIJ7_BAUVA</name>
<reference evidence="1 2" key="1">
    <citation type="journal article" date="2022" name="DNA Res.">
        <title>Chromosomal-level genome assembly of the orchid tree Bauhinia variegata (Leguminosae; Cercidoideae) supports the allotetraploid origin hypothesis of Bauhinia.</title>
        <authorList>
            <person name="Zhong Y."/>
            <person name="Chen Y."/>
            <person name="Zheng D."/>
            <person name="Pang J."/>
            <person name="Liu Y."/>
            <person name="Luo S."/>
            <person name="Meng S."/>
            <person name="Qian L."/>
            <person name="Wei D."/>
            <person name="Dai S."/>
            <person name="Zhou R."/>
        </authorList>
    </citation>
    <scope>NUCLEOTIDE SEQUENCE [LARGE SCALE GENOMIC DNA]</scope>
    <source>
        <strain evidence="1">BV-YZ2020</strain>
    </source>
</reference>
<evidence type="ECO:0000313" key="2">
    <source>
        <dbReference type="Proteomes" id="UP000828941"/>
    </source>
</evidence>